<protein>
    <submittedName>
        <fullName evidence="2">Uncharacterized protein</fullName>
    </submittedName>
</protein>
<dbReference type="EMBL" id="CP002568">
    <property type="protein sequence ID" value="ADZ68600.1"/>
    <property type="molecule type" value="Genomic_DNA"/>
</dbReference>
<feature type="compositionally biased region" description="Basic and acidic residues" evidence="1">
    <location>
        <begin position="104"/>
        <end position="125"/>
    </location>
</feature>
<dbReference type="HOGENOM" id="CLU_1990599_0_0_5"/>
<dbReference type="AlphaFoldDB" id="F2IZH7"/>
<dbReference type="eggNOG" id="ENOG5033M5Z">
    <property type="taxonomic scope" value="Bacteria"/>
</dbReference>
<sequence>MATSVDRVLAPSNVVQATEYNDQHRRGHDQGGHGAGSQPSEQKEIPASLDDEPAVVLDTHHTQNPTLDGVAAYRAAAERALGSVPENRRRPAYKAPVNRQPPETVRHAYEDHGGQLEHHAVNLAT</sequence>
<feature type="region of interest" description="Disordered" evidence="1">
    <location>
        <begin position="81"/>
        <end position="125"/>
    </location>
</feature>
<accession>F2IZH7</accession>
<evidence type="ECO:0000256" key="1">
    <source>
        <dbReference type="SAM" id="MobiDB-lite"/>
    </source>
</evidence>
<dbReference type="STRING" id="991905.SL003B_0161"/>
<evidence type="ECO:0000313" key="3">
    <source>
        <dbReference type="Proteomes" id="UP000008130"/>
    </source>
</evidence>
<name>F2IZH7_POLGS</name>
<dbReference type="RefSeq" id="WP_013650924.1">
    <property type="nucleotide sequence ID" value="NC_015259.1"/>
</dbReference>
<feature type="compositionally biased region" description="Basic and acidic residues" evidence="1">
    <location>
        <begin position="21"/>
        <end position="31"/>
    </location>
</feature>
<gene>
    <name evidence="2" type="ordered locus">SL003B_0161</name>
</gene>
<dbReference type="OrthoDB" id="7678346at2"/>
<reference evidence="2 3" key="1">
    <citation type="journal article" date="2011" name="J. Bacteriol.">
        <title>Complete genome sequence of Polymorphum gilvum SL003B-26A1T, a crude oil-degrading bacterium from oil-polluted saline soil.</title>
        <authorList>
            <person name="Li S.G."/>
            <person name="Tang Y.Q."/>
            <person name="Nie Y."/>
            <person name="Cai M."/>
            <person name="Wu X.L."/>
        </authorList>
    </citation>
    <scope>NUCLEOTIDE SEQUENCE [LARGE SCALE GENOMIC DNA]</scope>
    <source>
        <strain evidence="3">LMG 25793 / CGMCC 1.9160 / SL003B-26A1</strain>
    </source>
</reference>
<feature type="region of interest" description="Disordered" evidence="1">
    <location>
        <begin position="1"/>
        <end position="53"/>
    </location>
</feature>
<proteinExistence type="predicted"/>
<dbReference type="Proteomes" id="UP000008130">
    <property type="component" value="Chromosome"/>
</dbReference>
<evidence type="ECO:0000313" key="2">
    <source>
        <dbReference type="EMBL" id="ADZ68600.1"/>
    </source>
</evidence>
<dbReference type="KEGG" id="pgv:SL003B_0161"/>
<organism evidence="2 3">
    <name type="scientific">Polymorphum gilvum (strain LMG 25793 / CGMCC 1.9160 / SL003B-26A1)</name>
    <dbReference type="NCBI Taxonomy" id="991905"/>
    <lineage>
        <taxon>Bacteria</taxon>
        <taxon>Pseudomonadati</taxon>
        <taxon>Pseudomonadota</taxon>
        <taxon>Alphaproteobacteria</taxon>
        <taxon>Rhodobacterales</taxon>
        <taxon>Paracoccaceae</taxon>
        <taxon>Polymorphum</taxon>
    </lineage>
</organism>
<keyword evidence="3" id="KW-1185">Reference proteome</keyword>